<accession>A0ACD5FRF4</accession>
<dbReference type="EMBL" id="PQ360875">
    <property type="protein sequence ID" value="XKX17664.1"/>
    <property type="molecule type" value="Genomic_DNA"/>
</dbReference>
<organism evidence="1 2">
    <name type="scientific">Klebsiella phage phi1_175008</name>
    <dbReference type="NCBI Taxonomy" id="3127744"/>
    <lineage>
        <taxon>Viruses</taxon>
        <taxon>Duplodnaviria</taxon>
        <taxon>Heunggongvirae</taxon>
        <taxon>Uroviricota</taxon>
        <taxon>Caudoviricetes</taxon>
        <taxon>Stephanstirmvirinae</taxon>
    </lineage>
</organism>
<evidence type="ECO:0000313" key="2">
    <source>
        <dbReference type="Proteomes" id="UP001365931"/>
    </source>
</evidence>
<dbReference type="Proteomes" id="UP001365931">
    <property type="component" value="Segment"/>
</dbReference>
<protein>
    <submittedName>
        <fullName evidence="1">Uncharacterized protein</fullName>
    </submittedName>
</protein>
<sequence length="30" mass="3721">MATDFSYQCWGRKIFYDILIKYFLQNRGWG</sequence>
<name>A0ACD5FRF4_9CAUD</name>
<gene>
    <name evidence="1" type="ORF">MVUOKPPV_CDS0267</name>
</gene>
<reference evidence="1" key="1">
    <citation type="submission" date="2024-09" db="EMBL/GenBank/DDBJ databases">
        <title>The complete genome of Klebsiella pneumoniae phage phi1_175008.</title>
        <authorList>
            <person name="Li J."/>
            <person name="Feng Y."/>
            <person name="Zong Z."/>
        </authorList>
    </citation>
    <scope>NUCLEOTIDE SEQUENCE</scope>
</reference>
<proteinExistence type="predicted"/>
<evidence type="ECO:0000313" key="1">
    <source>
        <dbReference type="EMBL" id="XKX17664.1"/>
    </source>
</evidence>